<dbReference type="AlphaFoldDB" id="A0A9Q4C712"/>
<dbReference type="GO" id="GO:0008443">
    <property type="term" value="F:phosphofructokinase activity"/>
    <property type="evidence" value="ECO:0007669"/>
    <property type="project" value="TreeGrafter"/>
</dbReference>
<reference evidence="1" key="1">
    <citation type="submission" date="2022-11" db="EMBL/GenBank/DDBJ databases">
        <title>Corynebacterium sp. isolated from Penguins.</title>
        <authorList>
            <person name="Sedlar K."/>
            <person name="Svec P."/>
        </authorList>
    </citation>
    <scope>NUCLEOTIDE SEQUENCE</scope>
    <source>
        <strain evidence="1">P7374</strain>
    </source>
</reference>
<dbReference type="Gene3D" id="3.40.1190.20">
    <property type="match status" value="1"/>
</dbReference>
<organism evidence="1 2">
    <name type="scientific">Corynebacterium pygosceleis</name>
    <dbReference type="NCBI Taxonomy" id="2800406"/>
    <lineage>
        <taxon>Bacteria</taxon>
        <taxon>Bacillati</taxon>
        <taxon>Actinomycetota</taxon>
        <taxon>Actinomycetes</taxon>
        <taxon>Mycobacteriales</taxon>
        <taxon>Corynebacteriaceae</taxon>
        <taxon>Corynebacterium</taxon>
    </lineage>
</organism>
<gene>
    <name evidence="1" type="ORF">OS129_01815</name>
</gene>
<dbReference type="SUPFAM" id="SSF53613">
    <property type="entry name" value="Ribokinase-like"/>
    <property type="match status" value="1"/>
</dbReference>
<dbReference type="GO" id="GO:0005829">
    <property type="term" value="C:cytosol"/>
    <property type="evidence" value="ECO:0007669"/>
    <property type="project" value="TreeGrafter"/>
</dbReference>
<protein>
    <submittedName>
        <fullName evidence="1">1-phosphofructokinase family hexose kinase</fullName>
    </submittedName>
</protein>
<evidence type="ECO:0000313" key="1">
    <source>
        <dbReference type="EMBL" id="MCX7467622.1"/>
    </source>
</evidence>
<proteinExistence type="predicted"/>
<evidence type="ECO:0000313" key="2">
    <source>
        <dbReference type="Proteomes" id="UP001071478"/>
    </source>
</evidence>
<dbReference type="Proteomes" id="UP001071478">
    <property type="component" value="Unassembled WGS sequence"/>
</dbReference>
<dbReference type="PANTHER" id="PTHR46566">
    <property type="entry name" value="1-PHOSPHOFRUCTOKINASE-RELATED"/>
    <property type="match status" value="1"/>
</dbReference>
<dbReference type="EMBL" id="JAPMKU010000001">
    <property type="protein sequence ID" value="MCX7467622.1"/>
    <property type="molecule type" value="Genomic_DNA"/>
</dbReference>
<dbReference type="RefSeq" id="WP_200255266.1">
    <property type="nucleotide sequence ID" value="NZ_JAENIQ020000002.1"/>
</dbReference>
<accession>A0A9Q4C712</accession>
<sequence>MILTVTPTPVLERFGVIDGPLTGGEVLRLRGVDACPGGCGVTVARLIYLAGHPVHAIFPAPEISQYLRMIGLLGIPHDHVPVAGPVQTRFLVADDSGRTTQFLDPAMPLDTAQLAQLRDLTVSRAEDAAWVVLGGPLPDVAPTAWYVEVIRALALYHPTVGTAVATSGAPLRAVIRQLSAITPSLLALTTTDIADMVPDCGIRGVERSLEDGGDLSLVRDAVTPLLEAGVSEVLVSGAPGTAMCLTQGSTWIARSGAGSETDAGRFRELLLAGYLMNHGSDDRMGRLSTALAYASAETTAGSGELPTPDLIHPEQVTCTELGS</sequence>
<name>A0A9Q4C712_9CORY</name>
<dbReference type="PANTHER" id="PTHR46566:SF2">
    <property type="entry name" value="ATP-DEPENDENT 6-PHOSPHOFRUCTOKINASE ISOZYME 2"/>
    <property type="match status" value="1"/>
</dbReference>
<dbReference type="InterPro" id="IPR029056">
    <property type="entry name" value="Ribokinase-like"/>
</dbReference>
<comment type="caution">
    <text evidence="1">The sequence shown here is derived from an EMBL/GenBank/DDBJ whole genome shotgun (WGS) entry which is preliminary data.</text>
</comment>